<proteinExistence type="predicted"/>
<feature type="signal peptide" evidence="2">
    <location>
        <begin position="1"/>
        <end position="24"/>
    </location>
</feature>
<keyword evidence="1" id="KW-1133">Transmembrane helix</keyword>
<sequence length="87" mass="8370">MKLKNVMPVVAAAGLLFAPIAAQAGTAASAALPKAASLSGVGVRSSAPVQAKQKAAPGVFVLGAVAVGLATWGIVEATKSDNKSNGA</sequence>
<comment type="caution">
    <text evidence="3">The sequence shown here is derived from an EMBL/GenBank/DDBJ whole genome shotgun (WGS) entry which is preliminary data.</text>
</comment>
<evidence type="ECO:0000313" key="4">
    <source>
        <dbReference type="Proteomes" id="UP001589858"/>
    </source>
</evidence>
<feature type="chain" id="PRO_5047499235" evidence="2">
    <location>
        <begin position="25"/>
        <end position="87"/>
    </location>
</feature>
<gene>
    <name evidence="3" type="ORF">ACFFF8_12310</name>
</gene>
<evidence type="ECO:0000256" key="2">
    <source>
        <dbReference type="SAM" id="SignalP"/>
    </source>
</evidence>
<reference evidence="3 4" key="1">
    <citation type="submission" date="2024-09" db="EMBL/GenBank/DDBJ databases">
        <authorList>
            <person name="Sun Q."/>
            <person name="Mori K."/>
        </authorList>
    </citation>
    <scope>NUCLEOTIDE SEQUENCE [LARGE SCALE GENOMIC DNA]</scope>
    <source>
        <strain evidence="3 4">CICC 11035S</strain>
    </source>
</reference>
<keyword evidence="1" id="KW-0812">Transmembrane</keyword>
<organism evidence="3 4">
    <name type="scientific">Novosphingobium clariflavum</name>
    <dbReference type="NCBI Taxonomy" id="2029884"/>
    <lineage>
        <taxon>Bacteria</taxon>
        <taxon>Pseudomonadati</taxon>
        <taxon>Pseudomonadota</taxon>
        <taxon>Alphaproteobacteria</taxon>
        <taxon>Sphingomonadales</taxon>
        <taxon>Sphingomonadaceae</taxon>
        <taxon>Novosphingobium</taxon>
    </lineage>
</organism>
<evidence type="ECO:0000256" key="1">
    <source>
        <dbReference type="SAM" id="Phobius"/>
    </source>
</evidence>
<keyword evidence="1" id="KW-0472">Membrane</keyword>
<name>A0ABV6S832_9SPHN</name>
<keyword evidence="4" id="KW-1185">Reference proteome</keyword>
<protein>
    <submittedName>
        <fullName evidence="3">Uncharacterized protein</fullName>
    </submittedName>
</protein>
<keyword evidence="2" id="KW-0732">Signal</keyword>
<feature type="transmembrane region" description="Helical" evidence="1">
    <location>
        <begin position="55"/>
        <end position="75"/>
    </location>
</feature>
<dbReference type="Proteomes" id="UP001589858">
    <property type="component" value="Unassembled WGS sequence"/>
</dbReference>
<evidence type="ECO:0000313" key="3">
    <source>
        <dbReference type="EMBL" id="MFC0685382.1"/>
    </source>
</evidence>
<accession>A0ABV6S832</accession>
<dbReference type="EMBL" id="JBHLTM010000047">
    <property type="protein sequence ID" value="MFC0685382.1"/>
    <property type="molecule type" value="Genomic_DNA"/>
</dbReference>
<dbReference type="RefSeq" id="WP_267223029.1">
    <property type="nucleotide sequence ID" value="NZ_JAPCWC010000019.1"/>
</dbReference>